<feature type="compositionally biased region" description="Basic and acidic residues" evidence="1">
    <location>
        <begin position="561"/>
        <end position="578"/>
    </location>
</feature>
<comment type="caution">
    <text evidence="4">The sequence shown here is derived from an EMBL/GenBank/DDBJ whole genome shotgun (WGS) entry which is preliminary data.</text>
</comment>
<proteinExistence type="predicted"/>
<dbReference type="GO" id="GO:0006629">
    <property type="term" value="P:lipid metabolic process"/>
    <property type="evidence" value="ECO:0007669"/>
    <property type="project" value="InterPro"/>
</dbReference>
<keyword evidence="2" id="KW-0812">Transmembrane</keyword>
<accession>A0A9N9ACT7</accession>
<name>A0A9N9ACT7_9GLOM</name>
<keyword evidence="2" id="KW-1133">Transmembrane helix</keyword>
<dbReference type="Gene3D" id="3.40.50.1820">
    <property type="entry name" value="alpha/beta hydrolase"/>
    <property type="match status" value="1"/>
</dbReference>
<feature type="transmembrane region" description="Helical" evidence="2">
    <location>
        <begin position="51"/>
        <end position="70"/>
    </location>
</feature>
<evidence type="ECO:0000313" key="4">
    <source>
        <dbReference type="EMBL" id="CAG8525818.1"/>
    </source>
</evidence>
<dbReference type="CDD" id="cd00519">
    <property type="entry name" value="Lipase_3"/>
    <property type="match status" value="1"/>
</dbReference>
<feature type="transmembrane region" description="Helical" evidence="2">
    <location>
        <begin position="82"/>
        <end position="110"/>
    </location>
</feature>
<gene>
    <name evidence="4" type="ORF">AMORRO_LOCUS4432</name>
</gene>
<keyword evidence="2" id="KW-0472">Membrane</keyword>
<dbReference type="Proteomes" id="UP000789342">
    <property type="component" value="Unassembled WGS sequence"/>
</dbReference>
<feature type="domain" description="Fungal lipase-type" evidence="3">
    <location>
        <begin position="738"/>
        <end position="906"/>
    </location>
</feature>
<feature type="compositionally biased region" description="Acidic residues" evidence="1">
    <location>
        <begin position="598"/>
        <end position="618"/>
    </location>
</feature>
<dbReference type="Pfam" id="PF01764">
    <property type="entry name" value="Lipase_3"/>
    <property type="match status" value="1"/>
</dbReference>
<dbReference type="SUPFAM" id="SSF53474">
    <property type="entry name" value="alpha/beta-Hydrolases"/>
    <property type="match status" value="1"/>
</dbReference>
<dbReference type="OrthoDB" id="426718at2759"/>
<dbReference type="PANTHER" id="PTHR45856:SF24">
    <property type="entry name" value="FUNGAL LIPASE-LIKE DOMAIN-CONTAINING PROTEIN"/>
    <property type="match status" value="1"/>
</dbReference>
<organism evidence="4 5">
    <name type="scientific">Acaulospora morrowiae</name>
    <dbReference type="NCBI Taxonomy" id="94023"/>
    <lineage>
        <taxon>Eukaryota</taxon>
        <taxon>Fungi</taxon>
        <taxon>Fungi incertae sedis</taxon>
        <taxon>Mucoromycota</taxon>
        <taxon>Glomeromycotina</taxon>
        <taxon>Glomeromycetes</taxon>
        <taxon>Diversisporales</taxon>
        <taxon>Acaulosporaceae</taxon>
        <taxon>Acaulospora</taxon>
    </lineage>
</organism>
<protein>
    <submittedName>
        <fullName evidence="4">17726_t:CDS:1</fullName>
    </submittedName>
</protein>
<evidence type="ECO:0000259" key="3">
    <source>
        <dbReference type="Pfam" id="PF01764"/>
    </source>
</evidence>
<evidence type="ECO:0000313" key="5">
    <source>
        <dbReference type="Proteomes" id="UP000789342"/>
    </source>
</evidence>
<evidence type="ECO:0000256" key="2">
    <source>
        <dbReference type="SAM" id="Phobius"/>
    </source>
</evidence>
<dbReference type="EMBL" id="CAJVPV010002426">
    <property type="protein sequence ID" value="CAG8525818.1"/>
    <property type="molecule type" value="Genomic_DNA"/>
</dbReference>
<sequence length="1042" mass="122829">MSGDDNINFTSSSEEETHVIQYERDTVEDLKVSDLFHSQHKKISQVNRERWAYFSYIYRAFSYIGIAIYLDWTIFIRHPVNFFVITLHFIFSIIGLLLVGTCLLITETYIKYFHYSTRKRIYGYWGNDKEHKEYWKNFNEYGNFKRCKNHFFVESRQDSDPCDPCGSCKKRRDGESQKHCDPCKKISDNCKQYYEQEKKHLEDLKEGLRLACRFFDSLEEVMGYFFSNNQSDNEELKTKIKDRRKKLKDLIKEIEDNDGHQKIWWQNTYNIEKLEGLRDIIDECLQDPKNDVNGRLKVPNNEMDNILKDILEDITKETNDYYSILEKDSTEIDNGILDVLKDYEEILNQNSDLEYLEEIKKMINNDFLKKLTEENDFPEDIEEENDFLEKLEGENGAILEQNAEDKESDRILKKAIEKVDENFEILRDGIELLDDEYFEYFGNKMSDKNDSNMESVSDSHVKDLRDVSNDTRVCNKFEMLLFLATIIYKREDYLIANIHKNINILKKAYHLCKCKKGKNHDNDCLKLGIMSKVKDYLKSLREIADEYKENDEKKRRNSSKPAEENPHEHKGEKISHEATDEEIFDETTGEKISHETTDDGISDETTDDGISDETTDDGIYDETKDEEKLFNEKLKWKNEMHKLSLYLTFSAFWPSFIKNLLSSTKPLTDRSHAFEMETLGEIREHIKEIVEYNELHINNVIKQVDSDFRFTSISELNTDDGGSFCGMFYNKEKNFIAVVFKGTTPDNYGEWLSNLTFQSVDARSFLFGQVHRGFYNYLFPMDGKEHVRTSRNFPYKRIVDTIKAKAEEIKRYWGKKGLDRKVNLWITGHSLGGGLAVLFYARLLKIELGILKDVCELRDTVTFASPAVGDSHFAVELNFYINKLNENHPLWRFVLKEDIVPKLPYRAFSKGMRKYGYHSNVLMNYFQVGEKVVFHHHKNKSILSGKFGKEENPKKPESNRELFRYKDDPTDLESCLEKHYDQKNTLKRSLIKTFKKFNFLAIPDIIEQHGTDSYINALSAYRMYHLKRKEAECQKKEDSKIS</sequence>
<dbReference type="PANTHER" id="PTHR45856">
    <property type="entry name" value="ALPHA/BETA-HYDROLASES SUPERFAMILY PROTEIN"/>
    <property type="match status" value="1"/>
</dbReference>
<feature type="region of interest" description="Disordered" evidence="1">
    <location>
        <begin position="548"/>
        <end position="618"/>
    </location>
</feature>
<keyword evidence="5" id="KW-1185">Reference proteome</keyword>
<evidence type="ECO:0000256" key="1">
    <source>
        <dbReference type="SAM" id="MobiDB-lite"/>
    </source>
</evidence>
<dbReference type="InterPro" id="IPR029058">
    <property type="entry name" value="AB_hydrolase_fold"/>
</dbReference>
<feature type="compositionally biased region" description="Basic and acidic residues" evidence="1">
    <location>
        <begin position="588"/>
        <end position="597"/>
    </location>
</feature>
<dbReference type="InterPro" id="IPR051218">
    <property type="entry name" value="Sec_MonoDiacylglyc_Lipase"/>
</dbReference>
<reference evidence="4" key="1">
    <citation type="submission" date="2021-06" db="EMBL/GenBank/DDBJ databases">
        <authorList>
            <person name="Kallberg Y."/>
            <person name="Tangrot J."/>
            <person name="Rosling A."/>
        </authorList>
    </citation>
    <scope>NUCLEOTIDE SEQUENCE</scope>
    <source>
        <strain evidence="4">CL551</strain>
    </source>
</reference>
<dbReference type="AlphaFoldDB" id="A0A9N9ACT7"/>
<dbReference type="InterPro" id="IPR002921">
    <property type="entry name" value="Fungal_lipase-type"/>
</dbReference>